<feature type="signal peptide" evidence="1">
    <location>
        <begin position="1"/>
        <end position="20"/>
    </location>
</feature>
<reference evidence="2 3" key="1">
    <citation type="submission" date="2023-03" db="EMBL/GenBank/DDBJ databases">
        <title>WGS of Gossypium arboreum.</title>
        <authorList>
            <person name="Yu D."/>
        </authorList>
    </citation>
    <scope>NUCLEOTIDE SEQUENCE [LARGE SCALE GENOMIC DNA]</scope>
    <source>
        <tissue evidence="2">Leaf</tissue>
    </source>
</reference>
<keyword evidence="3" id="KW-1185">Reference proteome</keyword>
<proteinExistence type="predicted"/>
<dbReference type="EMBL" id="JARKNE010000010">
    <property type="protein sequence ID" value="KAK5792666.1"/>
    <property type="molecule type" value="Genomic_DNA"/>
</dbReference>
<comment type="caution">
    <text evidence="2">The sequence shown here is derived from an EMBL/GenBank/DDBJ whole genome shotgun (WGS) entry which is preliminary data.</text>
</comment>
<organism evidence="2 3">
    <name type="scientific">Gossypium arboreum</name>
    <name type="common">Tree cotton</name>
    <name type="synonym">Gossypium nanking</name>
    <dbReference type="NCBI Taxonomy" id="29729"/>
    <lineage>
        <taxon>Eukaryota</taxon>
        <taxon>Viridiplantae</taxon>
        <taxon>Streptophyta</taxon>
        <taxon>Embryophyta</taxon>
        <taxon>Tracheophyta</taxon>
        <taxon>Spermatophyta</taxon>
        <taxon>Magnoliopsida</taxon>
        <taxon>eudicotyledons</taxon>
        <taxon>Gunneridae</taxon>
        <taxon>Pentapetalae</taxon>
        <taxon>rosids</taxon>
        <taxon>malvids</taxon>
        <taxon>Malvales</taxon>
        <taxon>Malvaceae</taxon>
        <taxon>Malvoideae</taxon>
        <taxon>Gossypium</taxon>
    </lineage>
</organism>
<evidence type="ECO:0000313" key="2">
    <source>
        <dbReference type="EMBL" id="KAK5792666.1"/>
    </source>
</evidence>
<sequence length="95" mass="10990">MLLKLLRAFALSGIVLYSRGKDNRMWLQWTKAMLLTKLKLTSRSLLLKECQLELHLKILNSGFSSIQIDFENLNYVKWGGIMRIVVAILVDEPLK</sequence>
<feature type="chain" id="PRO_5046694686" evidence="1">
    <location>
        <begin position="21"/>
        <end position="95"/>
    </location>
</feature>
<gene>
    <name evidence="2" type="ORF">PVK06_033781</name>
</gene>
<evidence type="ECO:0000313" key="3">
    <source>
        <dbReference type="Proteomes" id="UP001358586"/>
    </source>
</evidence>
<keyword evidence="1" id="KW-0732">Signal</keyword>
<protein>
    <submittedName>
        <fullName evidence="2">Uncharacterized protein</fullName>
    </submittedName>
</protein>
<accession>A0ABR0NDC2</accession>
<name>A0ABR0NDC2_GOSAR</name>
<evidence type="ECO:0000256" key="1">
    <source>
        <dbReference type="SAM" id="SignalP"/>
    </source>
</evidence>
<dbReference type="Proteomes" id="UP001358586">
    <property type="component" value="Chromosome 10"/>
</dbReference>